<feature type="compositionally biased region" description="Basic and acidic residues" evidence="1">
    <location>
        <begin position="155"/>
        <end position="193"/>
    </location>
</feature>
<sequence>MTRLLWTRWAHAHEPAFYPVRRLAPWGMHGRVPSNARSRTFWPADLRRGTDTGGPANGAAAYADGGPNGHADGHTNGQADRHAGAEEDGGTGRCAGWCADPGMNANSYAGKEADGDADPETDRRTNRETDWGTEWDSDWNADWRAQWQAQWHGQWRAERWDAESRTDWRTGRDRARRDGYPDRGRMQDTDGGSECRWDGQWDGQWDGHSGGHANGPADWPADWRAEWRADNQADWRGRWLAARHPPWGRNFLMACIGLCLCLGLCLALCLLLMVPPAHADDDPDNPPRSVWCSIGDAGSQRLFISTPSRLPRTSRMAVYTYGGRFARTVNMRFGMHVGIEGSYCHAYATPRRAAMAHAALIARMADQNFKIVSVGIF</sequence>
<feature type="region of interest" description="Disordered" evidence="1">
    <location>
        <begin position="108"/>
        <end position="135"/>
    </location>
</feature>
<gene>
    <name evidence="3" type="ORF">J2D77_08270</name>
</gene>
<comment type="caution">
    <text evidence="3">The sequence shown here is derived from an EMBL/GenBank/DDBJ whole genome shotgun (WGS) entry which is preliminary data.</text>
</comment>
<accession>A0A939HNU2</accession>
<dbReference type="Proteomes" id="UP000664073">
    <property type="component" value="Unassembled WGS sequence"/>
</dbReference>
<dbReference type="AlphaFoldDB" id="A0A939HNU2"/>
<feature type="transmembrane region" description="Helical" evidence="2">
    <location>
        <begin position="251"/>
        <end position="274"/>
    </location>
</feature>
<name>A0A939HNU2_9PROT</name>
<feature type="region of interest" description="Disordered" evidence="1">
    <location>
        <begin position="154"/>
        <end position="193"/>
    </location>
</feature>
<protein>
    <submittedName>
        <fullName evidence="3">Uncharacterized protein</fullName>
    </submittedName>
</protein>
<feature type="compositionally biased region" description="Basic and acidic residues" evidence="1">
    <location>
        <begin position="120"/>
        <end position="130"/>
    </location>
</feature>
<proteinExistence type="predicted"/>
<feature type="region of interest" description="Disordered" evidence="1">
    <location>
        <begin position="45"/>
        <end position="90"/>
    </location>
</feature>
<evidence type="ECO:0000256" key="2">
    <source>
        <dbReference type="SAM" id="Phobius"/>
    </source>
</evidence>
<evidence type="ECO:0000313" key="4">
    <source>
        <dbReference type="Proteomes" id="UP000664073"/>
    </source>
</evidence>
<keyword evidence="2" id="KW-0812">Transmembrane</keyword>
<keyword evidence="4" id="KW-1185">Reference proteome</keyword>
<dbReference type="RefSeq" id="WP_207845808.1">
    <property type="nucleotide sequence ID" value="NZ_JAFVMH010000003.1"/>
</dbReference>
<dbReference type="EMBL" id="JAFVMH010000003">
    <property type="protein sequence ID" value="MBO1325143.1"/>
    <property type="molecule type" value="Genomic_DNA"/>
</dbReference>
<organism evidence="3 4">
    <name type="scientific">Acetobacter garciniae</name>
    <dbReference type="NCBI Taxonomy" id="2817435"/>
    <lineage>
        <taxon>Bacteria</taxon>
        <taxon>Pseudomonadati</taxon>
        <taxon>Pseudomonadota</taxon>
        <taxon>Alphaproteobacteria</taxon>
        <taxon>Acetobacterales</taxon>
        <taxon>Acetobacteraceae</taxon>
        <taxon>Acetobacter</taxon>
    </lineage>
</organism>
<keyword evidence="2" id="KW-0472">Membrane</keyword>
<reference evidence="3" key="1">
    <citation type="submission" date="2021-03" db="EMBL/GenBank/DDBJ databases">
        <title>The complete genome sequence of Acetobacter sp. TBRC 12339.</title>
        <authorList>
            <person name="Charoenyingcharoen P."/>
            <person name="Yukphan P."/>
        </authorList>
    </citation>
    <scope>NUCLEOTIDE SEQUENCE</scope>
    <source>
        <strain evidence="3">TBRC 12339</strain>
    </source>
</reference>
<evidence type="ECO:0000313" key="3">
    <source>
        <dbReference type="EMBL" id="MBO1325143.1"/>
    </source>
</evidence>
<evidence type="ECO:0000256" key="1">
    <source>
        <dbReference type="SAM" id="MobiDB-lite"/>
    </source>
</evidence>
<keyword evidence="2" id="KW-1133">Transmembrane helix</keyword>